<dbReference type="VEuPathDB" id="FungiDB:FUN_012441"/>
<comment type="caution">
    <text evidence="1">The sequence shown here is derived from an EMBL/GenBank/DDBJ whole genome shotgun (WGS) entry which is preliminary data.</text>
</comment>
<sequence length="172" mass="19895">MRNEYAVAILHTAINIKGDTTGDELSMKPEYEIIGMKDEESLICVTEDKVQQKLTEGFAQNIKQLESSYETNKRKRKRGDDYFDYLYGIVTSARDWHFLLYSPGEILQASKAPFSIEFTEESLVENSEEYQTLRKGVRKVLGIIVGLLKDRACAEEEPERKRVRIEGYRSKK</sequence>
<dbReference type="AlphaFoldDB" id="A0A2I1HK91"/>
<keyword evidence="2" id="KW-1185">Reference proteome</keyword>
<name>A0A2I1HK91_9GLOM</name>
<dbReference type="Proteomes" id="UP000234323">
    <property type="component" value="Unassembled WGS sequence"/>
</dbReference>
<dbReference type="EMBL" id="LLXI01003469">
    <property type="protein sequence ID" value="PKY59292.1"/>
    <property type="molecule type" value="Genomic_DNA"/>
</dbReference>
<evidence type="ECO:0000313" key="2">
    <source>
        <dbReference type="Proteomes" id="UP000234323"/>
    </source>
</evidence>
<organism evidence="1 2">
    <name type="scientific">Rhizophagus irregularis</name>
    <dbReference type="NCBI Taxonomy" id="588596"/>
    <lineage>
        <taxon>Eukaryota</taxon>
        <taxon>Fungi</taxon>
        <taxon>Fungi incertae sedis</taxon>
        <taxon>Mucoromycota</taxon>
        <taxon>Glomeromycotina</taxon>
        <taxon>Glomeromycetes</taxon>
        <taxon>Glomerales</taxon>
        <taxon>Glomeraceae</taxon>
        <taxon>Rhizophagus</taxon>
    </lineage>
</organism>
<evidence type="ECO:0000313" key="1">
    <source>
        <dbReference type="EMBL" id="PKY59292.1"/>
    </source>
</evidence>
<reference evidence="1 2" key="1">
    <citation type="submission" date="2015-10" db="EMBL/GenBank/DDBJ databases">
        <title>Genome analyses suggest a sexual origin of heterokaryosis in a supposedly ancient asexual fungus.</title>
        <authorList>
            <person name="Ropars J."/>
            <person name="Sedzielewska K."/>
            <person name="Noel J."/>
            <person name="Charron P."/>
            <person name="Farinelli L."/>
            <person name="Marton T."/>
            <person name="Kruger M."/>
            <person name="Pelin A."/>
            <person name="Brachmann A."/>
            <person name="Corradi N."/>
        </authorList>
    </citation>
    <scope>NUCLEOTIDE SEQUENCE [LARGE SCALE GENOMIC DNA]</scope>
    <source>
        <strain evidence="1 2">A4</strain>
    </source>
</reference>
<proteinExistence type="predicted"/>
<accession>A0A2I1HK91</accession>
<gene>
    <name evidence="1" type="ORF">RhiirA4_481899</name>
</gene>
<protein>
    <recommendedName>
        <fullName evidence="3">Crinkler family protein</fullName>
    </recommendedName>
</protein>
<dbReference type="VEuPathDB" id="FungiDB:RhiirA1_427463"/>
<evidence type="ECO:0008006" key="3">
    <source>
        <dbReference type="Google" id="ProtNLM"/>
    </source>
</evidence>